<dbReference type="EMBL" id="JAMTCS010000003">
    <property type="protein sequence ID" value="MCP2263904.1"/>
    <property type="molecule type" value="Genomic_DNA"/>
</dbReference>
<organism evidence="1 2">
    <name type="scientific">Promicromonospora thailandica</name>
    <dbReference type="NCBI Taxonomy" id="765201"/>
    <lineage>
        <taxon>Bacteria</taxon>
        <taxon>Bacillati</taxon>
        <taxon>Actinomycetota</taxon>
        <taxon>Actinomycetes</taxon>
        <taxon>Micrococcales</taxon>
        <taxon>Promicromonosporaceae</taxon>
        <taxon>Promicromonospora</taxon>
    </lineage>
</organism>
<name>A0A9X2G619_9MICO</name>
<evidence type="ECO:0000313" key="2">
    <source>
        <dbReference type="Proteomes" id="UP001139493"/>
    </source>
</evidence>
<comment type="caution">
    <text evidence="1">The sequence shown here is derived from an EMBL/GenBank/DDBJ whole genome shotgun (WGS) entry which is preliminary data.</text>
</comment>
<gene>
    <name evidence="1" type="ORF">APR03_001240</name>
</gene>
<protein>
    <submittedName>
        <fullName evidence="1">Uncharacterized protein</fullName>
    </submittedName>
</protein>
<reference evidence="1" key="1">
    <citation type="submission" date="2022-06" db="EMBL/GenBank/DDBJ databases">
        <title>Genomic Encyclopedia of Archaeal and Bacterial Type Strains, Phase II (KMG-II): from individual species to whole genera.</title>
        <authorList>
            <person name="Goeker M."/>
        </authorList>
    </citation>
    <scope>NUCLEOTIDE SEQUENCE</scope>
    <source>
        <strain evidence="1">DSM 26652</strain>
    </source>
</reference>
<keyword evidence="2" id="KW-1185">Reference proteome</keyword>
<dbReference type="Proteomes" id="UP001139493">
    <property type="component" value="Unassembled WGS sequence"/>
</dbReference>
<proteinExistence type="predicted"/>
<accession>A0A9X2G619</accession>
<dbReference type="AlphaFoldDB" id="A0A9X2G619"/>
<evidence type="ECO:0000313" key="1">
    <source>
        <dbReference type="EMBL" id="MCP2263904.1"/>
    </source>
</evidence>
<sequence length="231" mass="22872">MESARRLATSPPDGRVAGPVLRSVVVRAVILPATPLLVPGLVPGLCPDPLAAVRDAVRVALSGLVGPAGGRADGDPLPLVVAHGPALRHARLRPSLAASGIGDRWLPRSLAAPVADDDTTGPAGTGASVALLALSDVLGARAAAVETLEVPPSAETFDDATTALLHAAAGLVVAGGGSPGAARPGHGDDSLTPGLRAALRLAGAGAWTADVRTFPQSHGHLPAAYHVTTLS</sequence>